<evidence type="ECO:0000313" key="3">
    <source>
        <dbReference type="Proteomes" id="UP000016935"/>
    </source>
</evidence>
<reference evidence="2 3" key="1">
    <citation type="journal article" date="2012" name="PLoS Pathog.">
        <title>Diverse lifestyles and strategies of plant pathogenesis encoded in the genomes of eighteen Dothideomycetes fungi.</title>
        <authorList>
            <person name="Ohm R.A."/>
            <person name="Feau N."/>
            <person name="Henrissat B."/>
            <person name="Schoch C.L."/>
            <person name="Horwitz B.A."/>
            <person name="Barry K.W."/>
            <person name="Condon B.J."/>
            <person name="Copeland A.C."/>
            <person name="Dhillon B."/>
            <person name="Glaser F."/>
            <person name="Hesse C.N."/>
            <person name="Kosti I."/>
            <person name="LaButti K."/>
            <person name="Lindquist E.A."/>
            <person name="Lucas S."/>
            <person name="Salamov A.A."/>
            <person name="Bradshaw R.E."/>
            <person name="Ciuffetti L."/>
            <person name="Hamelin R.C."/>
            <person name="Kema G.H.J."/>
            <person name="Lawrence C."/>
            <person name="Scott J.A."/>
            <person name="Spatafora J.W."/>
            <person name="Turgeon B.G."/>
            <person name="de Wit P.J.G.M."/>
            <person name="Zhong S."/>
            <person name="Goodwin S.B."/>
            <person name="Grigoriev I.V."/>
        </authorList>
    </citation>
    <scope>NUCLEOTIDE SEQUENCE [LARGE SCALE GENOMIC DNA]</scope>
    <source>
        <strain evidence="3">28A</strain>
    </source>
</reference>
<feature type="region of interest" description="Disordered" evidence="1">
    <location>
        <begin position="295"/>
        <end position="366"/>
    </location>
</feature>
<dbReference type="HOGENOM" id="CLU_046569_0_0_1"/>
<feature type="region of interest" description="Disordered" evidence="1">
    <location>
        <begin position="228"/>
        <end position="247"/>
    </location>
</feature>
<dbReference type="GeneID" id="19400024"/>
<reference evidence="2 3" key="2">
    <citation type="journal article" date="2013" name="PLoS Genet.">
        <title>Comparative genome structure, secondary metabolite, and effector coding capacity across Cochliobolus pathogens.</title>
        <authorList>
            <person name="Condon B.J."/>
            <person name="Leng Y."/>
            <person name="Wu D."/>
            <person name="Bushley K.E."/>
            <person name="Ohm R.A."/>
            <person name="Otillar R."/>
            <person name="Martin J."/>
            <person name="Schackwitz W."/>
            <person name="Grimwood J."/>
            <person name="MohdZainudin N."/>
            <person name="Xue C."/>
            <person name="Wang R."/>
            <person name="Manning V.A."/>
            <person name="Dhillon B."/>
            <person name="Tu Z.J."/>
            <person name="Steffenson B.J."/>
            <person name="Salamov A."/>
            <person name="Sun H."/>
            <person name="Lowry S."/>
            <person name="LaButti K."/>
            <person name="Han J."/>
            <person name="Copeland A."/>
            <person name="Lindquist E."/>
            <person name="Barry K."/>
            <person name="Schmutz J."/>
            <person name="Baker S.E."/>
            <person name="Ciuffetti L.M."/>
            <person name="Grigoriev I.V."/>
            <person name="Zhong S."/>
            <person name="Turgeon B.G."/>
        </authorList>
    </citation>
    <scope>NUCLEOTIDE SEQUENCE [LARGE SCALE GENOMIC DNA]</scope>
    <source>
        <strain evidence="3">28A</strain>
    </source>
</reference>
<feature type="compositionally biased region" description="Basic and acidic residues" evidence="1">
    <location>
        <begin position="327"/>
        <end position="351"/>
    </location>
</feature>
<feature type="compositionally biased region" description="Polar residues" evidence="1">
    <location>
        <begin position="1"/>
        <end position="11"/>
    </location>
</feature>
<proteinExistence type="predicted"/>
<dbReference type="eggNOG" id="ENOG502SZ4K">
    <property type="taxonomic scope" value="Eukaryota"/>
</dbReference>
<sequence length="384" mass="42103">MASYQTPSQTPARRVLGSLTPKALNTPQTQTKPYELAHVARPDSPLKHVAPRTPAAFADKENLATPNATVKSKKRGIQEVDDAETIAHAKMLAHARGHSPSTTAMRLTADAIQKHTENNPIGLADPGSPTERATPSPSPEPEAMHASQKSNQSFSDFLNYEMCASQKSDHAKLAPLVAEEKKRSRAEQLRTRLKFGLYKVKTNQVSKRDVDIIAPFEASSMYSSNPLASTTMTSSGDSRVPNITVSSPRREQGPVFVQANLDPFRPISKLGPAPVQFAPPQGGMVSSRTIEYEITSSPPGTDLPKSVTPEELTSPMQQRNHYQMASEPRRRGGEHGADSNVREESARERLQRLRQQQYLEETPSSIRVQGDAAEGLLQLMQNSR</sequence>
<feature type="compositionally biased region" description="Polar residues" evidence="1">
    <location>
        <begin position="314"/>
        <end position="323"/>
    </location>
</feature>
<name>R0KAZ7_EXST2</name>
<dbReference type="RefSeq" id="XP_008022027.1">
    <property type="nucleotide sequence ID" value="XM_008023836.1"/>
</dbReference>
<dbReference type="OrthoDB" id="5345625at2759"/>
<evidence type="ECO:0000313" key="2">
    <source>
        <dbReference type="EMBL" id="EOA90103.1"/>
    </source>
</evidence>
<feature type="compositionally biased region" description="Polar residues" evidence="1">
    <location>
        <begin position="23"/>
        <end position="32"/>
    </location>
</feature>
<dbReference type="Proteomes" id="UP000016935">
    <property type="component" value="Unassembled WGS sequence"/>
</dbReference>
<accession>R0KAZ7</accession>
<dbReference type="EMBL" id="KB908493">
    <property type="protein sequence ID" value="EOA90103.1"/>
    <property type="molecule type" value="Genomic_DNA"/>
</dbReference>
<protein>
    <submittedName>
        <fullName evidence="2">Uncharacterized protein</fullName>
    </submittedName>
</protein>
<feature type="region of interest" description="Disordered" evidence="1">
    <location>
        <begin position="117"/>
        <end position="151"/>
    </location>
</feature>
<dbReference type="STRING" id="671987.R0KAZ7"/>
<dbReference type="AlphaFoldDB" id="R0KAZ7"/>
<feature type="region of interest" description="Disordered" evidence="1">
    <location>
        <begin position="1"/>
        <end position="76"/>
    </location>
</feature>
<keyword evidence="3" id="KW-1185">Reference proteome</keyword>
<evidence type="ECO:0000256" key="1">
    <source>
        <dbReference type="SAM" id="MobiDB-lite"/>
    </source>
</evidence>
<organism evidence="2 3">
    <name type="scientific">Exserohilum turcicum (strain 28A)</name>
    <name type="common">Northern leaf blight fungus</name>
    <name type="synonym">Setosphaeria turcica</name>
    <dbReference type="NCBI Taxonomy" id="671987"/>
    <lineage>
        <taxon>Eukaryota</taxon>
        <taxon>Fungi</taxon>
        <taxon>Dikarya</taxon>
        <taxon>Ascomycota</taxon>
        <taxon>Pezizomycotina</taxon>
        <taxon>Dothideomycetes</taxon>
        <taxon>Pleosporomycetidae</taxon>
        <taxon>Pleosporales</taxon>
        <taxon>Pleosporineae</taxon>
        <taxon>Pleosporaceae</taxon>
        <taxon>Exserohilum</taxon>
    </lineage>
</organism>
<gene>
    <name evidence="2" type="ORF">SETTUDRAFT_167059</name>
</gene>